<keyword evidence="7" id="KW-0472">Membrane</keyword>
<keyword evidence="5" id="KW-1133">Transmembrane helix</keyword>
<evidence type="ECO:0000313" key="9">
    <source>
        <dbReference type="Proteomes" id="UP001626550"/>
    </source>
</evidence>
<evidence type="ECO:0000256" key="2">
    <source>
        <dbReference type="ARBA" id="ARBA00008969"/>
    </source>
</evidence>
<organism evidence="8 9">
    <name type="scientific">Cichlidogyrus casuarinus</name>
    <dbReference type="NCBI Taxonomy" id="1844966"/>
    <lineage>
        <taxon>Eukaryota</taxon>
        <taxon>Metazoa</taxon>
        <taxon>Spiralia</taxon>
        <taxon>Lophotrochozoa</taxon>
        <taxon>Platyhelminthes</taxon>
        <taxon>Monogenea</taxon>
        <taxon>Monopisthocotylea</taxon>
        <taxon>Dactylogyridea</taxon>
        <taxon>Ancyrocephalidae</taxon>
        <taxon>Cichlidogyrus</taxon>
    </lineage>
</organism>
<proteinExistence type="inferred from homology"/>
<keyword evidence="4" id="KW-1000">Mitochondrion outer membrane</keyword>
<keyword evidence="6" id="KW-0496">Mitochondrion</keyword>
<evidence type="ECO:0000256" key="5">
    <source>
        <dbReference type="ARBA" id="ARBA00022989"/>
    </source>
</evidence>
<dbReference type="PANTHER" id="PTHR21508:SF5">
    <property type="entry name" value="MITOGUARDIN"/>
    <property type="match status" value="1"/>
</dbReference>
<dbReference type="Pfam" id="PF10265">
    <property type="entry name" value="Miga"/>
    <property type="match status" value="1"/>
</dbReference>
<dbReference type="GO" id="GO:0008053">
    <property type="term" value="P:mitochondrial fusion"/>
    <property type="evidence" value="ECO:0007669"/>
    <property type="project" value="UniProtKB-ARBA"/>
</dbReference>
<dbReference type="Proteomes" id="UP001626550">
    <property type="component" value="Unassembled WGS sequence"/>
</dbReference>
<dbReference type="PANTHER" id="PTHR21508">
    <property type="entry name" value="MITOGUARDIN"/>
    <property type="match status" value="1"/>
</dbReference>
<sequence>MPFFKSCLLQLDEKDISCRKLRTTLFECPNDTDFLAKLIAVRAAFDNILSQDTIFEWTKKTGELTGARLLCALGAEHAEFVYSYNILIEKAKELSNSEMLTPDQMDLKSELKEHGISCENFYDLVLDYILVDAFELLSNPPNSILNVTQNRWLSDYFKKTTLDSTIWTILLAKRKLLGSASAGFFGHYYSLVGTFIGPLAWAFFGTDVNSQRLVQRIRDTLQAFLKDLFSFHQTCGKNPHSNIENLELFPEDSVSSLGEDDSTVILSKNDSAPITREETVKPVAFTRGMRYQTLPELSRDVYSSLIDCSCQINSILTEEMSRLGNSFPKDLSEIVDPPELEWIVPTSSLSSLAKNSYDHDGFSDAIQ</sequence>
<comment type="similarity">
    <text evidence="2">Belongs to the mitoguardin family.</text>
</comment>
<evidence type="ECO:0000256" key="6">
    <source>
        <dbReference type="ARBA" id="ARBA00023128"/>
    </source>
</evidence>
<evidence type="ECO:0000256" key="4">
    <source>
        <dbReference type="ARBA" id="ARBA00022787"/>
    </source>
</evidence>
<dbReference type="AlphaFoldDB" id="A0ABD2QIZ8"/>
<comment type="caution">
    <text evidence="8">The sequence shown here is derived from an EMBL/GenBank/DDBJ whole genome shotgun (WGS) entry which is preliminary data.</text>
</comment>
<evidence type="ECO:0000256" key="3">
    <source>
        <dbReference type="ARBA" id="ARBA00022692"/>
    </source>
</evidence>
<dbReference type="GO" id="GO:0005741">
    <property type="term" value="C:mitochondrial outer membrane"/>
    <property type="evidence" value="ECO:0007669"/>
    <property type="project" value="UniProtKB-SubCell"/>
</dbReference>
<dbReference type="EMBL" id="JBJKFK010000147">
    <property type="protein sequence ID" value="KAL3319317.1"/>
    <property type="molecule type" value="Genomic_DNA"/>
</dbReference>
<gene>
    <name evidence="8" type="primary">FAM73A</name>
    <name evidence="8" type="ORF">Ciccas_002020</name>
</gene>
<evidence type="ECO:0000256" key="7">
    <source>
        <dbReference type="ARBA" id="ARBA00023136"/>
    </source>
</evidence>
<evidence type="ECO:0000313" key="8">
    <source>
        <dbReference type="EMBL" id="KAL3319317.1"/>
    </source>
</evidence>
<accession>A0ABD2QIZ8</accession>
<keyword evidence="9" id="KW-1185">Reference proteome</keyword>
<keyword evidence="3" id="KW-0812">Transmembrane</keyword>
<comment type="subcellular location">
    <subcellularLocation>
        <location evidence="1">Mitochondrion outer membrane</location>
    </subcellularLocation>
</comment>
<evidence type="ECO:0000256" key="1">
    <source>
        <dbReference type="ARBA" id="ARBA00004294"/>
    </source>
</evidence>
<protein>
    <submittedName>
        <fullName evidence="8">FAM73A</fullName>
    </submittedName>
</protein>
<name>A0ABD2QIZ8_9PLAT</name>
<reference evidence="8 9" key="1">
    <citation type="submission" date="2024-11" db="EMBL/GenBank/DDBJ databases">
        <title>Adaptive evolution of stress response genes in parasites aligns with host niche diversity.</title>
        <authorList>
            <person name="Hahn C."/>
            <person name="Resl P."/>
        </authorList>
    </citation>
    <scope>NUCLEOTIDE SEQUENCE [LARGE SCALE GENOMIC DNA]</scope>
    <source>
        <strain evidence="8">EGGRZ-B1_66</strain>
        <tissue evidence="8">Body</tissue>
    </source>
</reference>
<dbReference type="InterPro" id="IPR019392">
    <property type="entry name" value="Miga"/>
</dbReference>